<name>A0A397W092_9GLOM</name>
<dbReference type="AlphaFoldDB" id="A0A397W092"/>
<dbReference type="Proteomes" id="UP000266673">
    <property type="component" value="Unassembled WGS sequence"/>
</dbReference>
<keyword evidence="2" id="KW-1185">Reference proteome</keyword>
<accession>A0A397W092</accession>
<evidence type="ECO:0000313" key="1">
    <source>
        <dbReference type="EMBL" id="RIB27491.1"/>
    </source>
</evidence>
<proteinExistence type="predicted"/>
<protein>
    <submittedName>
        <fullName evidence="1">Uncharacterized protein</fullName>
    </submittedName>
</protein>
<evidence type="ECO:0000313" key="2">
    <source>
        <dbReference type="Proteomes" id="UP000266673"/>
    </source>
</evidence>
<comment type="caution">
    <text evidence="1">The sequence shown here is derived from an EMBL/GenBank/DDBJ whole genome shotgun (WGS) entry which is preliminary data.</text>
</comment>
<dbReference type="OrthoDB" id="2370036at2759"/>
<reference evidence="1 2" key="1">
    <citation type="submission" date="2018-06" db="EMBL/GenBank/DDBJ databases">
        <title>Comparative genomics reveals the genomic features of Rhizophagus irregularis, R. cerebriforme, R. diaphanum and Gigaspora rosea, and their symbiotic lifestyle signature.</title>
        <authorList>
            <person name="Morin E."/>
            <person name="San Clemente H."/>
            <person name="Chen E.C.H."/>
            <person name="De La Providencia I."/>
            <person name="Hainaut M."/>
            <person name="Kuo A."/>
            <person name="Kohler A."/>
            <person name="Murat C."/>
            <person name="Tang N."/>
            <person name="Roy S."/>
            <person name="Loubradou J."/>
            <person name="Henrissat B."/>
            <person name="Grigoriev I.V."/>
            <person name="Corradi N."/>
            <person name="Roux C."/>
            <person name="Martin F.M."/>
        </authorList>
    </citation>
    <scope>NUCLEOTIDE SEQUENCE [LARGE SCALE GENOMIC DNA]</scope>
    <source>
        <strain evidence="1 2">DAOM 194757</strain>
    </source>
</reference>
<sequence length="132" mass="15820">MAKFHIGLVARRWYYDEWQDIKLEDFQSVEISMAFQRTATSIIVLDFHIIEQVRDSNIHIVKNRQLANKKVKYANRFRKMKKALNIALDLECEKELINLITHFIDQKNLQLKMSTMKIIKLINLNRCLWLTL</sequence>
<gene>
    <name evidence="1" type="ORF">C2G38_2029343</name>
</gene>
<organism evidence="1 2">
    <name type="scientific">Gigaspora rosea</name>
    <dbReference type="NCBI Taxonomy" id="44941"/>
    <lineage>
        <taxon>Eukaryota</taxon>
        <taxon>Fungi</taxon>
        <taxon>Fungi incertae sedis</taxon>
        <taxon>Mucoromycota</taxon>
        <taxon>Glomeromycotina</taxon>
        <taxon>Glomeromycetes</taxon>
        <taxon>Diversisporales</taxon>
        <taxon>Gigasporaceae</taxon>
        <taxon>Gigaspora</taxon>
    </lineage>
</organism>
<dbReference type="EMBL" id="QKWP01000097">
    <property type="protein sequence ID" value="RIB27491.1"/>
    <property type="molecule type" value="Genomic_DNA"/>
</dbReference>